<gene>
    <name evidence="2" type="ORF">NUW87_02965</name>
</gene>
<accession>A0A9Q4IG86</accession>
<feature type="transmembrane region" description="Helical" evidence="1">
    <location>
        <begin position="106"/>
        <end position="127"/>
    </location>
</feature>
<dbReference type="EMBL" id="JANRML010000002">
    <property type="protein sequence ID" value="MCZ2220334.1"/>
    <property type="molecule type" value="Genomic_DNA"/>
</dbReference>
<comment type="caution">
    <text evidence="2">The sequence shown here is derived from an EMBL/GenBank/DDBJ whole genome shotgun (WGS) entry which is preliminary data.</text>
</comment>
<evidence type="ECO:0000313" key="2">
    <source>
        <dbReference type="EMBL" id="MCZ2220334.1"/>
    </source>
</evidence>
<keyword evidence="3" id="KW-1185">Reference proteome</keyword>
<feature type="transmembrane region" description="Helical" evidence="1">
    <location>
        <begin position="35"/>
        <end position="60"/>
    </location>
</feature>
<keyword evidence="1" id="KW-0472">Membrane</keyword>
<feature type="transmembrane region" description="Helical" evidence="1">
    <location>
        <begin position="66"/>
        <end position="85"/>
    </location>
</feature>
<name>A0A9Q4IG86_9CORY</name>
<keyword evidence="2" id="KW-0378">Hydrolase</keyword>
<feature type="transmembrane region" description="Helical" evidence="1">
    <location>
        <begin position="6"/>
        <end position="23"/>
    </location>
</feature>
<dbReference type="InterPro" id="IPR011397">
    <property type="entry name" value="YhfC"/>
</dbReference>
<feature type="transmembrane region" description="Helical" evidence="1">
    <location>
        <begin position="227"/>
        <end position="244"/>
    </location>
</feature>
<dbReference type="Proteomes" id="UP001071110">
    <property type="component" value="Unassembled WGS sequence"/>
</dbReference>
<keyword evidence="1" id="KW-1133">Transmembrane helix</keyword>
<feature type="transmembrane region" description="Helical" evidence="1">
    <location>
        <begin position="202"/>
        <end position="221"/>
    </location>
</feature>
<sequence>MTLGLLILQFVGMIALVVAAWFVGKRRLGFRWASLGWGALAFPLSQVARFALVIPLQFLFSKTFEPATATALTTALFLVTSGLFEETARWIVLRFWDKNTREWNDGVGFGLGHGGIEALLLFTNLFAGNIMLLTTGDAIKAQAAGSDDPATAQAIAEQIEALQNIGVGMIATSWYERALAIAAHVVFTLIVLRAVRERRWQLWALAVVCHIGLNAVAVLVAPHSVPVMYVLLTALTAAGLWAIINGPLSRKAFARTAPTNPLENETPAK</sequence>
<dbReference type="GO" id="GO:0008237">
    <property type="term" value="F:metallopeptidase activity"/>
    <property type="evidence" value="ECO:0007669"/>
    <property type="project" value="UniProtKB-KW"/>
</dbReference>
<evidence type="ECO:0000256" key="1">
    <source>
        <dbReference type="SAM" id="Phobius"/>
    </source>
</evidence>
<feature type="transmembrane region" description="Helical" evidence="1">
    <location>
        <begin position="178"/>
        <end position="195"/>
    </location>
</feature>
<reference evidence="2" key="1">
    <citation type="submission" date="2022-08" db="EMBL/GenBank/DDBJ databases">
        <title>Corynebacterium sp. nov., isolated from clinical breast specimens.</title>
        <authorList>
            <person name="Zhang T."/>
        </authorList>
    </citation>
    <scope>NUCLEOTIDE SEQUENCE</scope>
    <source>
        <strain evidence="2">CCUG 57942</strain>
    </source>
</reference>
<keyword evidence="2" id="KW-0482">Metalloprotease</keyword>
<organism evidence="2 3">
    <name type="scientific">Corynebacterium pilbarense</name>
    <dbReference type="NCBI Taxonomy" id="1288393"/>
    <lineage>
        <taxon>Bacteria</taxon>
        <taxon>Bacillati</taxon>
        <taxon>Actinomycetota</taxon>
        <taxon>Actinomycetes</taxon>
        <taxon>Mycobacteriales</taxon>
        <taxon>Corynebacteriaceae</taxon>
        <taxon>Corynebacterium</taxon>
    </lineage>
</organism>
<keyword evidence="2" id="KW-0645">Protease</keyword>
<keyword evidence="1" id="KW-0812">Transmembrane</keyword>
<proteinExistence type="predicted"/>
<evidence type="ECO:0000313" key="3">
    <source>
        <dbReference type="Proteomes" id="UP001071110"/>
    </source>
</evidence>
<dbReference type="AlphaFoldDB" id="A0A9Q4IG86"/>
<dbReference type="RefSeq" id="WP_269027154.1">
    <property type="nucleotide sequence ID" value="NZ_JANRML010000002.1"/>
</dbReference>
<dbReference type="Pfam" id="PF10086">
    <property type="entry name" value="YhfC"/>
    <property type="match status" value="1"/>
</dbReference>
<protein>
    <submittedName>
        <fullName evidence="2">YhfC family intramembrane metalloprotease</fullName>
    </submittedName>
</protein>